<organism evidence="2 3">
    <name type="scientific">Phascolomyces articulosus</name>
    <dbReference type="NCBI Taxonomy" id="60185"/>
    <lineage>
        <taxon>Eukaryota</taxon>
        <taxon>Fungi</taxon>
        <taxon>Fungi incertae sedis</taxon>
        <taxon>Mucoromycota</taxon>
        <taxon>Mucoromycotina</taxon>
        <taxon>Mucoromycetes</taxon>
        <taxon>Mucorales</taxon>
        <taxon>Lichtheimiaceae</taxon>
        <taxon>Phascolomyces</taxon>
    </lineage>
</organism>
<dbReference type="InterPro" id="IPR032675">
    <property type="entry name" value="LRR_dom_sf"/>
</dbReference>
<comment type="caution">
    <text evidence="2">The sequence shown here is derived from an EMBL/GenBank/DDBJ whole genome shotgun (WGS) entry which is preliminary data.</text>
</comment>
<evidence type="ECO:0000256" key="1">
    <source>
        <dbReference type="SAM" id="MobiDB-lite"/>
    </source>
</evidence>
<dbReference type="EMBL" id="JAIXMP010000055">
    <property type="protein sequence ID" value="KAI9244968.1"/>
    <property type="molecule type" value="Genomic_DNA"/>
</dbReference>
<evidence type="ECO:0000313" key="3">
    <source>
        <dbReference type="Proteomes" id="UP001209540"/>
    </source>
</evidence>
<dbReference type="SUPFAM" id="SSF52047">
    <property type="entry name" value="RNI-like"/>
    <property type="match status" value="1"/>
</dbReference>
<name>A0AAD5JMM6_9FUNG</name>
<dbReference type="AlphaFoldDB" id="A0AAD5JMM6"/>
<sequence length="486" mass="55550">MIHGISQRSISNVDDVSNPPPSLSPNDTTHLTQFNFDSTLKEKNIHLIPILQRSPHLEFLMMQGGSYHGLHGGFLLPDFHQLFIWCPNLIYLEINTGHLRYEYRDIWMKRLTKNLKENTDKSSQVKKGLRCFLACEEEEFGAQQMGPILQHHADTLELIALTVNTTQQTWVSVFQQLQLPNLHTLLCDGTQYDDTSMRALVSHSPHLQHLTLNADNDIHLHLGKLLKMSSCALQLKSLHLGQLYLSYDETQSVDPNLIPLLSPMALATVPPLAFVDDSLHGTTTAVASTDDDKAPERLFQYLNDHGCQLNEISLKFIIQVNDTVPIAIAHVSSLTSLTIDFTIINLYMDDELLLLIQKLQQETRIEHLKLFHIRTLDVRMLDALGDLSYLKTFQSCGKIFYLLELDGWALIHMLEKSPRVSEIHFRNLKITGVSVIDQYRRKIENESDDEENDPTMDFLTDNIKGYMVINHALSTTYFDVDIRRIL</sequence>
<protein>
    <recommendedName>
        <fullName evidence="4">F-box domain-containing protein</fullName>
    </recommendedName>
</protein>
<dbReference type="Proteomes" id="UP001209540">
    <property type="component" value="Unassembled WGS sequence"/>
</dbReference>
<keyword evidence="3" id="KW-1185">Reference proteome</keyword>
<reference evidence="2" key="1">
    <citation type="journal article" date="2022" name="IScience">
        <title>Evolution of zygomycete secretomes and the origins of terrestrial fungal ecologies.</title>
        <authorList>
            <person name="Chang Y."/>
            <person name="Wang Y."/>
            <person name="Mondo S."/>
            <person name="Ahrendt S."/>
            <person name="Andreopoulos W."/>
            <person name="Barry K."/>
            <person name="Beard J."/>
            <person name="Benny G.L."/>
            <person name="Blankenship S."/>
            <person name="Bonito G."/>
            <person name="Cuomo C."/>
            <person name="Desiro A."/>
            <person name="Gervers K.A."/>
            <person name="Hundley H."/>
            <person name="Kuo A."/>
            <person name="LaButti K."/>
            <person name="Lang B.F."/>
            <person name="Lipzen A."/>
            <person name="O'Donnell K."/>
            <person name="Pangilinan J."/>
            <person name="Reynolds N."/>
            <person name="Sandor L."/>
            <person name="Smith M.E."/>
            <person name="Tsang A."/>
            <person name="Grigoriev I.V."/>
            <person name="Stajich J.E."/>
            <person name="Spatafora J.W."/>
        </authorList>
    </citation>
    <scope>NUCLEOTIDE SEQUENCE</scope>
    <source>
        <strain evidence="2">RSA 2281</strain>
    </source>
</reference>
<gene>
    <name evidence="2" type="ORF">BDA99DRAFT_543837</name>
</gene>
<evidence type="ECO:0008006" key="4">
    <source>
        <dbReference type="Google" id="ProtNLM"/>
    </source>
</evidence>
<evidence type="ECO:0000313" key="2">
    <source>
        <dbReference type="EMBL" id="KAI9244968.1"/>
    </source>
</evidence>
<accession>A0AAD5JMM6</accession>
<proteinExistence type="predicted"/>
<dbReference type="Gene3D" id="3.80.10.10">
    <property type="entry name" value="Ribonuclease Inhibitor"/>
    <property type="match status" value="1"/>
</dbReference>
<reference evidence="2" key="2">
    <citation type="submission" date="2023-02" db="EMBL/GenBank/DDBJ databases">
        <authorList>
            <consortium name="DOE Joint Genome Institute"/>
            <person name="Mondo S.J."/>
            <person name="Chang Y."/>
            <person name="Wang Y."/>
            <person name="Ahrendt S."/>
            <person name="Andreopoulos W."/>
            <person name="Barry K."/>
            <person name="Beard J."/>
            <person name="Benny G.L."/>
            <person name="Blankenship S."/>
            <person name="Bonito G."/>
            <person name="Cuomo C."/>
            <person name="Desiro A."/>
            <person name="Gervers K.A."/>
            <person name="Hundley H."/>
            <person name="Kuo A."/>
            <person name="LaButti K."/>
            <person name="Lang B.F."/>
            <person name="Lipzen A."/>
            <person name="O'Donnell K."/>
            <person name="Pangilinan J."/>
            <person name="Reynolds N."/>
            <person name="Sandor L."/>
            <person name="Smith M.W."/>
            <person name="Tsang A."/>
            <person name="Grigoriev I.V."/>
            <person name="Stajich J.E."/>
            <person name="Spatafora J.W."/>
        </authorList>
    </citation>
    <scope>NUCLEOTIDE SEQUENCE</scope>
    <source>
        <strain evidence="2">RSA 2281</strain>
    </source>
</reference>
<feature type="region of interest" description="Disordered" evidence="1">
    <location>
        <begin position="1"/>
        <end position="28"/>
    </location>
</feature>
<feature type="compositionally biased region" description="Polar residues" evidence="1">
    <location>
        <begin position="1"/>
        <end position="15"/>
    </location>
</feature>